<organism evidence="1 2">
    <name type="scientific">Symbiodinium microadriaticum</name>
    <name type="common">Dinoflagellate</name>
    <name type="synonym">Zooxanthella microadriatica</name>
    <dbReference type="NCBI Taxonomy" id="2951"/>
    <lineage>
        <taxon>Eukaryota</taxon>
        <taxon>Sar</taxon>
        <taxon>Alveolata</taxon>
        <taxon>Dinophyceae</taxon>
        <taxon>Suessiales</taxon>
        <taxon>Symbiodiniaceae</taxon>
        <taxon>Symbiodinium</taxon>
    </lineage>
</organism>
<protein>
    <submittedName>
        <fullName evidence="1">Uncharacterized protein</fullName>
    </submittedName>
</protein>
<dbReference type="AlphaFoldDB" id="A0A1Q9DI23"/>
<sequence length="77" mass="8300">MCFFFGARFLLECLGRARSLEASVHQAAAAGHAKGDKRLLHLSKAAHILTQGGSVRLFLFDVVAASRTPQRSALCCL</sequence>
<accession>A0A1Q9DI23</accession>
<comment type="caution">
    <text evidence="1">The sequence shown here is derived from an EMBL/GenBank/DDBJ whole genome shotgun (WGS) entry which is preliminary data.</text>
</comment>
<keyword evidence="2" id="KW-1185">Reference proteome</keyword>
<evidence type="ECO:0000313" key="2">
    <source>
        <dbReference type="Proteomes" id="UP000186817"/>
    </source>
</evidence>
<reference evidence="1 2" key="1">
    <citation type="submission" date="2016-02" db="EMBL/GenBank/DDBJ databases">
        <title>Genome analysis of coral dinoflagellate symbionts highlights evolutionary adaptations to a symbiotic lifestyle.</title>
        <authorList>
            <person name="Aranda M."/>
            <person name="Li Y."/>
            <person name="Liew Y.J."/>
            <person name="Baumgarten S."/>
            <person name="Simakov O."/>
            <person name="Wilson M."/>
            <person name="Piel J."/>
            <person name="Ashoor H."/>
            <person name="Bougouffa S."/>
            <person name="Bajic V.B."/>
            <person name="Ryu T."/>
            <person name="Ravasi T."/>
            <person name="Bayer T."/>
            <person name="Micklem G."/>
            <person name="Kim H."/>
            <person name="Bhak J."/>
            <person name="Lajeunesse T.C."/>
            <person name="Voolstra C.R."/>
        </authorList>
    </citation>
    <scope>NUCLEOTIDE SEQUENCE [LARGE SCALE GENOMIC DNA]</scope>
    <source>
        <strain evidence="1 2">CCMP2467</strain>
    </source>
</reference>
<dbReference type="EMBL" id="LSRX01000526">
    <property type="protein sequence ID" value="OLP94839.1"/>
    <property type="molecule type" value="Genomic_DNA"/>
</dbReference>
<evidence type="ECO:0000313" key="1">
    <source>
        <dbReference type="EMBL" id="OLP94839.1"/>
    </source>
</evidence>
<dbReference type="Proteomes" id="UP000186817">
    <property type="component" value="Unassembled WGS sequence"/>
</dbReference>
<name>A0A1Q9DI23_SYMMI</name>
<gene>
    <name evidence="1" type="ORF">AK812_SmicGene23105</name>
</gene>
<proteinExistence type="predicted"/>